<proteinExistence type="inferred from homology"/>
<keyword evidence="3 14" id="KW-0808">Transferase</keyword>
<keyword evidence="2" id="KW-1003">Cell membrane</keyword>
<evidence type="ECO:0000313" key="14">
    <source>
        <dbReference type="EMBL" id="SFC00815.1"/>
    </source>
</evidence>
<evidence type="ECO:0000313" key="15">
    <source>
        <dbReference type="Proteomes" id="UP000199612"/>
    </source>
</evidence>
<keyword evidence="6 13" id="KW-1133">Transmembrane helix</keyword>
<evidence type="ECO:0000256" key="6">
    <source>
        <dbReference type="ARBA" id="ARBA00022989"/>
    </source>
</evidence>
<sequence length="167" mass="19715">MWDFMISNLWMTNIAAWLFFHLAISILCLMIPQSYFLKSDGFRLYAWEQSGNIWQKLFRVKKWKNVLVDGASVFRIGYGKKKLHGNKRDDLMLFAAETRRAELTHWLSILPAPLFFLWNPFWAGCLMIAYALVFNFPFIIVQRYNRGRILAILSPKDSKSKKDITKK</sequence>
<evidence type="ECO:0000256" key="8">
    <source>
        <dbReference type="ARBA" id="ARBA00023315"/>
    </source>
</evidence>
<feature type="transmembrane region" description="Helical" evidence="13">
    <location>
        <begin position="121"/>
        <end position="141"/>
    </location>
</feature>
<dbReference type="STRING" id="753702.SAMN04488102_102179"/>
<reference evidence="15" key="1">
    <citation type="submission" date="2016-10" db="EMBL/GenBank/DDBJ databases">
        <authorList>
            <person name="Varghese N."/>
            <person name="Submissions S."/>
        </authorList>
    </citation>
    <scope>NUCLEOTIDE SEQUENCE [LARGE SCALE GENOMIC DNA]</scope>
    <source>
        <strain evidence="15">DSM 23664</strain>
    </source>
</reference>
<comment type="similarity">
    <text evidence="10">Belongs to the acyltransferase CrtO family.</text>
</comment>
<accession>A0A1I1FNB7</accession>
<evidence type="ECO:0000256" key="4">
    <source>
        <dbReference type="ARBA" id="ARBA00022692"/>
    </source>
</evidence>
<evidence type="ECO:0000256" key="7">
    <source>
        <dbReference type="ARBA" id="ARBA00023136"/>
    </source>
</evidence>
<comment type="subcellular location">
    <subcellularLocation>
        <location evidence="1">Cell membrane</location>
        <topology evidence="1">Single-pass membrane protein</topology>
    </subcellularLocation>
</comment>
<organism evidence="14 15">
    <name type="scientific">Alkalibacterium subtropicum</name>
    <dbReference type="NCBI Taxonomy" id="753702"/>
    <lineage>
        <taxon>Bacteria</taxon>
        <taxon>Bacillati</taxon>
        <taxon>Bacillota</taxon>
        <taxon>Bacilli</taxon>
        <taxon>Lactobacillales</taxon>
        <taxon>Carnobacteriaceae</taxon>
        <taxon>Alkalibacterium</taxon>
    </lineage>
</organism>
<evidence type="ECO:0000256" key="11">
    <source>
        <dbReference type="ARBA" id="ARBA00023667"/>
    </source>
</evidence>
<keyword evidence="4 13" id="KW-0812">Transmembrane</keyword>
<dbReference type="EMBL" id="FOLT01000002">
    <property type="protein sequence ID" value="SFC00815.1"/>
    <property type="molecule type" value="Genomic_DNA"/>
</dbReference>
<evidence type="ECO:0000256" key="12">
    <source>
        <dbReference type="ARBA" id="ARBA00025324"/>
    </source>
</evidence>
<dbReference type="GO" id="GO:0016746">
    <property type="term" value="F:acyltransferase activity"/>
    <property type="evidence" value="ECO:0007669"/>
    <property type="project" value="UniProtKB-KW"/>
</dbReference>
<dbReference type="UniPathway" id="UPA00029">
    <property type="reaction ID" value="UER00560"/>
</dbReference>
<dbReference type="Pfam" id="PF18927">
    <property type="entry name" value="CrtO"/>
    <property type="match status" value="1"/>
</dbReference>
<evidence type="ECO:0000256" key="2">
    <source>
        <dbReference type="ARBA" id="ARBA00022475"/>
    </source>
</evidence>
<gene>
    <name evidence="14" type="ORF">SAMN04488102_102179</name>
</gene>
<name>A0A1I1FNB7_9LACT</name>
<evidence type="ECO:0000256" key="13">
    <source>
        <dbReference type="SAM" id="Phobius"/>
    </source>
</evidence>
<keyword evidence="15" id="KW-1185">Reference proteome</keyword>
<feature type="transmembrane region" description="Helical" evidence="13">
    <location>
        <begin position="12"/>
        <end position="35"/>
    </location>
</feature>
<keyword evidence="8 14" id="KW-0012">Acyltransferase</keyword>
<keyword evidence="7 13" id="KW-0472">Membrane</keyword>
<keyword evidence="5" id="KW-0732">Signal</keyword>
<evidence type="ECO:0000256" key="1">
    <source>
        <dbReference type="ARBA" id="ARBA00004162"/>
    </source>
</evidence>
<dbReference type="InterPro" id="IPR044021">
    <property type="entry name" value="CrtO"/>
</dbReference>
<dbReference type="AlphaFoldDB" id="A0A1I1FNB7"/>
<evidence type="ECO:0000256" key="10">
    <source>
        <dbReference type="ARBA" id="ARBA00023603"/>
    </source>
</evidence>
<dbReference type="GO" id="GO:0005886">
    <property type="term" value="C:plasma membrane"/>
    <property type="evidence" value="ECO:0007669"/>
    <property type="project" value="UniProtKB-SubCell"/>
</dbReference>
<comment type="pathway">
    <text evidence="9">Carotenoid biosynthesis; staphyloxanthin biosynthesis; staphyloxanthin from farnesyl diphosphate: step 5/5.</text>
</comment>
<evidence type="ECO:0000256" key="3">
    <source>
        <dbReference type="ARBA" id="ARBA00022679"/>
    </source>
</evidence>
<protein>
    <recommendedName>
        <fullName evidence="11">Glycosyl-4,4'-diaponeurosporenoate acyltransferase</fullName>
    </recommendedName>
</protein>
<comment type="function">
    <text evidence="12">Catalyzes the acylation of glycosyl-4,4'-diaponeurosporenoate, i.e. the esterification of glucose at the C6'' position with the carboxyl group of the C(15) fatty acid 12-methyltetradecanoic acid, to yield staphyloxanthin. This is the last step in the biosynthesis of this orange pigment, present in most staphylococci strains.</text>
</comment>
<evidence type="ECO:0000256" key="9">
    <source>
        <dbReference type="ARBA" id="ARBA00023588"/>
    </source>
</evidence>
<evidence type="ECO:0000256" key="5">
    <source>
        <dbReference type="ARBA" id="ARBA00022729"/>
    </source>
</evidence>
<dbReference type="Proteomes" id="UP000199612">
    <property type="component" value="Unassembled WGS sequence"/>
</dbReference>